<feature type="compositionally biased region" description="Low complexity" evidence="17">
    <location>
        <begin position="1194"/>
        <end position="1209"/>
    </location>
</feature>
<organism evidence="19 20">
    <name type="scientific">Mycena maculata</name>
    <dbReference type="NCBI Taxonomy" id="230809"/>
    <lineage>
        <taxon>Eukaryota</taxon>
        <taxon>Fungi</taxon>
        <taxon>Dikarya</taxon>
        <taxon>Basidiomycota</taxon>
        <taxon>Agaricomycotina</taxon>
        <taxon>Agaricomycetes</taxon>
        <taxon>Agaricomycetidae</taxon>
        <taxon>Agaricales</taxon>
        <taxon>Marasmiineae</taxon>
        <taxon>Mycenaceae</taxon>
        <taxon>Mycena</taxon>
    </lineage>
</organism>
<sequence length="1215" mass="134575">MGVPALFRWLSKKYPKIIYPVVEEEEIKVPAQDGTTISIPVNMSMANPNGKEYDNLYLDMNGIVRSNFRRCVDCINQLFQVHPCTHPEGKPAPETEEEMMLEIFKYTERVVNMIRPRKLLFMAIDGVAPRAKMNQQRSRRFRAAQEAKDKEAARAESLLLWEAMGKDISDLDQKEGWDTNAITPGTPFMQLLASSLRYWVVHKMNTDPGWKNIQVLISDAGVPGEGEHKIMDFIRRQRVHKGHDPNTRHVIYGLDADLIMLGIATHEPNFWVLREDVFADANSTACRKCGQEGHYAAQCTATAVEVKKEPDARKPFIFLDIAILREYLEVELDVTQISFPFNFEQAVDDWVLLIFFVGNDFLPHLPSLEIREGAIDTLLRIWKQELPRMGGYLTDHGEIVLERAQIILEGLAQREDEIFRRRREAENRQDQNAKRRKLEEKQKTVWASSSLALTTPPTAPTGPPVHHPLPPRPSFAANADSMGFGAAPTVESSQNAPIAAQALAGSNRDIVANRRAIRMANMSAAEMLKAELSGAVPVKPNLSLPAKPATTAPGTDSFLPPPDTSSLSNGAPDHDEGVPGLGIHHTVTANPSSDPPDDLDGGAMIVEPPPGNEADAEGDVDTDEPMNGESVATDTVVNSEDDSSTVGVKRKLSDMTEAADETLGDDEDEAPPDVSVRLIVNPDGTVEQEDKVKLWEPGYKERYYQQKFPDDAGDMDALKKRITIAYIEGLAWVLKYYYQGTPSWQWFYPYHFAPFAADFIDVKDMKIEFQIGTPFKPFEQLMGVFPPDSRKHIPEIFHSLMLDKRSPLRGGANKENENGVLVDFYPEDFLIDMNGKKMAWQGVALLSFIDQDMLLNAMARPFDFLPPDERPKVQEYPDLPPPNVNEPPYTIYLNEEDRKRNTWGNNVMFACDEHPLYPFYEQLYGKRKNQAPTPLDVQLSSGISGTVAPNPECIPGSTYYSVLPDLPDCPDIRNDKSLSVYYFFPKQITPHRSVLLTGAKKPRGVLNASDLETVRRGGRGRGGGGGGGGRGSWNNGGSDRGGRNDPFHSRPYQNQGGDRGRGNDRGYRGNTQNSYQQPYPPRTQQHQQQYQQPPQQQYGGYNNCPPRGSPQGYGAYGANRGGPPPRGGPPQNFNSYPQQGRGGGYAGGNNNYGVYGAPAGGYGAPPPPAYGGYGGYGQGQNQGGQAGYPGDNGSGYNNGARGGYNNNARGRGRGW</sequence>
<dbReference type="CDD" id="cd18673">
    <property type="entry name" value="PIN_XRN1-2-like"/>
    <property type="match status" value="1"/>
</dbReference>
<evidence type="ECO:0000256" key="12">
    <source>
        <dbReference type="ARBA" id="ARBA00023242"/>
    </source>
</evidence>
<comment type="function">
    <text evidence="15">Possesses 5'-&gt;3' exoribonuclease activity. May promote termination of transcription by RNA polymerase II.</text>
</comment>
<feature type="compositionally biased region" description="Basic and acidic residues" evidence="17">
    <location>
        <begin position="1058"/>
        <end position="1067"/>
    </location>
</feature>
<evidence type="ECO:0000256" key="2">
    <source>
        <dbReference type="ARBA" id="ARBA00006994"/>
    </source>
</evidence>
<dbReference type="GO" id="GO:0006353">
    <property type="term" value="P:DNA-templated transcription termination"/>
    <property type="evidence" value="ECO:0007669"/>
    <property type="project" value="UniProtKB-KW"/>
</dbReference>
<evidence type="ECO:0000256" key="3">
    <source>
        <dbReference type="ARBA" id="ARBA00022472"/>
    </source>
</evidence>
<dbReference type="EC" id="3.1.13.-" evidence="15"/>
<dbReference type="InterPro" id="IPR017151">
    <property type="entry name" value="Xrn2/3/4"/>
</dbReference>
<dbReference type="FunFam" id="3.40.50.12390:FF:000005">
    <property type="entry name" value="5'-3' exoribonuclease 2"/>
    <property type="match status" value="1"/>
</dbReference>
<dbReference type="AlphaFoldDB" id="A0AAD7K281"/>
<keyword evidence="16" id="KW-0863">Zinc-finger</keyword>
<feature type="compositionally biased region" description="Basic and acidic residues" evidence="17">
    <location>
        <begin position="423"/>
        <end position="443"/>
    </location>
</feature>
<evidence type="ECO:0000256" key="15">
    <source>
        <dbReference type="PIRNR" id="PIRNR037239"/>
    </source>
</evidence>
<evidence type="ECO:0000256" key="9">
    <source>
        <dbReference type="ARBA" id="ARBA00023015"/>
    </source>
</evidence>
<gene>
    <name evidence="19" type="ORF">DFH07DRAFT_912741</name>
</gene>
<evidence type="ECO:0000256" key="17">
    <source>
        <dbReference type="SAM" id="MobiDB-lite"/>
    </source>
</evidence>
<dbReference type="GO" id="GO:0003723">
    <property type="term" value="F:RNA binding"/>
    <property type="evidence" value="ECO:0007669"/>
    <property type="project" value="TreeGrafter"/>
</dbReference>
<proteinExistence type="inferred from homology"/>
<dbReference type="GO" id="GO:0008270">
    <property type="term" value="F:zinc ion binding"/>
    <property type="evidence" value="ECO:0007669"/>
    <property type="project" value="UniProtKB-KW"/>
</dbReference>
<feature type="compositionally biased region" description="Low complexity" evidence="17">
    <location>
        <begin position="1082"/>
        <end position="1098"/>
    </location>
</feature>
<evidence type="ECO:0000256" key="10">
    <source>
        <dbReference type="ARBA" id="ARBA00023054"/>
    </source>
</evidence>
<name>A0AAD7K281_9AGAR</name>
<feature type="compositionally biased region" description="Low complexity" evidence="17">
    <location>
        <begin position="1129"/>
        <end position="1139"/>
    </location>
</feature>
<dbReference type="InterPro" id="IPR001878">
    <property type="entry name" value="Znf_CCHC"/>
</dbReference>
<comment type="subcellular location">
    <subcellularLocation>
        <location evidence="1">Nucleus</location>
    </subcellularLocation>
</comment>
<keyword evidence="12" id="KW-0539">Nucleus</keyword>
<dbReference type="GO" id="GO:0000956">
    <property type="term" value="P:nuclear-transcribed mRNA catabolic process"/>
    <property type="evidence" value="ECO:0007669"/>
    <property type="project" value="TreeGrafter"/>
</dbReference>
<dbReference type="GO" id="GO:0004534">
    <property type="term" value="F:5'-3' RNA exonuclease activity"/>
    <property type="evidence" value="ECO:0007669"/>
    <property type="project" value="UniProtKB-UniRule"/>
</dbReference>
<evidence type="ECO:0000256" key="7">
    <source>
        <dbReference type="ARBA" id="ARBA00022801"/>
    </source>
</evidence>
<evidence type="ECO:0000256" key="5">
    <source>
        <dbReference type="ARBA" id="ARBA00022664"/>
    </source>
</evidence>
<keyword evidence="4" id="KW-0698">rRNA processing</keyword>
<dbReference type="GO" id="GO:0006364">
    <property type="term" value="P:rRNA processing"/>
    <property type="evidence" value="ECO:0007669"/>
    <property type="project" value="UniProtKB-KW"/>
</dbReference>
<feature type="compositionally biased region" description="Low complexity" evidence="17">
    <location>
        <begin position="447"/>
        <end position="456"/>
    </location>
</feature>
<feature type="compositionally biased region" description="Acidic residues" evidence="17">
    <location>
        <begin position="657"/>
        <end position="671"/>
    </location>
</feature>
<keyword evidence="8 15" id="KW-0269">Exonuclease</keyword>
<keyword evidence="10" id="KW-0175">Coiled coil</keyword>
<feature type="region of interest" description="Disordered" evidence="17">
    <location>
        <begin position="1007"/>
        <end position="1156"/>
    </location>
</feature>
<dbReference type="InterPro" id="IPR004859">
    <property type="entry name" value="Xrn1_N"/>
</dbReference>
<evidence type="ECO:0000313" key="20">
    <source>
        <dbReference type="Proteomes" id="UP001215280"/>
    </source>
</evidence>
<feature type="region of interest" description="Disordered" evidence="17">
    <location>
        <begin position="423"/>
        <end position="491"/>
    </location>
</feature>
<feature type="compositionally biased region" description="Gly residues" evidence="17">
    <location>
        <begin position="1020"/>
        <end position="1031"/>
    </location>
</feature>
<feature type="compositionally biased region" description="Gly residues" evidence="17">
    <location>
        <begin position="1173"/>
        <end position="1193"/>
    </location>
</feature>
<evidence type="ECO:0000256" key="8">
    <source>
        <dbReference type="ARBA" id="ARBA00022839"/>
    </source>
</evidence>
<keyword evidence="11" id="KW-0804">Transcription</keyword>
<comment type="subunit">
    <text evidence="14">Interacts with RAI1; the interaction is direct, stabilizes RAT1 protein structure and may stimulate its exoribonuclease activity. The interaction also stimulates RAI1 pyrophosphohydrolase activity, probably by recruiting it to mRNA substrates.</text>
</comment>
<evidence type="ECO:0000256" key="16">
    <source>
        <dbReference type="PROSITE-ProRule" id="PRU00047"/>
    </source>
</evidence>
<comment type="function">
    <text evidence="13">Possesses 5'-&gt;3' exoribonuclease activity. Required for the processing of nuclear mRNA and rRNA precursors. May promote the termination of transcription by RNA polymerase II. Essential for vegetative cell growth and chromosome segregation.</text>
</comment>
<dbReference type="InterPro" id="IPR041412">
    <property type="entry name" value="Xrn1_helical"/>
</dbReference>
<feature type="compositionally biased region" description="Pro residues" evidence="17">
    <location>
        <begin position="457"/>
        <end position="473"/>
    </location>
</feature>
<dbReference type="PANTHER" id="PTHR12341:SF41">
    <property type="entry name" value="5'-3' EXORIBONUCLEASE 2"/>
    <property type="match status" value="1"/>
</dbReference>
<reference evidence="19" key="1">
    <citation type="submission" date="2023-03" db="EMBL/GenBank/DDBJ databases">
        <title>Massive genome expansion in bonnet fungi (Mycena s.s.) driven by repeated elements and novel gene families across ecological guilds.</title>
        <authorList>
            <consortium name="Lawrence Berkeley National Laboratory"/>
            <person name="Harder C.B."/>
            <person name="Miyauchi S."/>
            <person name="Viragh M."/>
            <person name="Kuo A."/>
            <person name="Thoen E."/>
            <person name="Andreopoulos B."/>
            <person name="Lu D."/>
            <person name="Skrede I."/>
            <person name="Drula E."/>
            <person name="Henrissat B."/>
            <person name="Morin E."/>
            <person name="Kohler A."/>
            <person name="Barry K."/>
            <person name="LaButti K."/>
            <person name="Morin E."/>
            <person name="Salamov A."/>
            <person name="Lipzen A."/>
            <person name="Mereny Z."/>
            <person name="Hegedus B."/>
            <person name="Baldrian P."/>
            <person name="Stursova M."/>
            <person name="Weitz H."/>
            <person name="Taylor A."/>
            <person name="Grigoriev I.V."/>
            <person name="Nagy L.G."/>
            <person name="Martin F."/>
            <person name="Kauserud H."/>
        </authorList>
    </citation>
    <scope>NUCLEOTIDE SEQUENCE</scope>
    <source>
        <strain evidence="19">CBHHK188m</strain>
    </source>
</reference>
<dbReference type="GO" id="GO:0006397">
    <property type="term" value="P:mRNA processing"/>
    <property type="evidence" value="ECO:0007669"/>
    <property type="project" value="UniProtKB-UniRule"/>
</dbReference>
<dbReference type="PIRSF" id="PIRSF037239">
    <property type="entry name" value="Exonuclease_Xrn2"/>
    <property type="match status" value="1"/>
</dbReference>
<keyword evidence="5 15" id="KW-0507">mRNA processing</keyword>
<evidence type="ECO:0000256" key="1">
    <source>
        <dbReference type="ARBA" id="ARBA00004123"/>
    </source>
</evidence>
<feature type="region of interest" description="Disordered" evidence="17">
    <location>
        <begin position="1173"/>
        <end position="1215"/>
    </location>
</feature>
<dbReference type="SMART" id="SM00343">
    <property type="entry name" value="ZnF_C2HC"/>
    <property type="match status" value="1"/>
</dbReference>
<dbReference type="Gene3D" id="3.40.50.12390">
    <property type="match status" value="2"/>
</dbReference>
<evidence type="ECO:0000256" key="14">
    <source>
        <dbReference type="ARBA" id="ARBA00046943"/>
    </source>
</evidence>
<evidence type="ECO:0000256" key="13">
    <source>
        <dbReference type="ARBA" id="ARBA00046137"/>
    </source>
</evidence>
<evidence type="ECO:0000259" key="18">
    <source>
        <dbReference type="PROSITE" id="PS50158"/>
    </source>
</evidence>
<feature type="compositionally biased region" description="Acidic residues" evidence="17">
    <location>
        <begin position="614"/>
        <end position="626"/>
    </location>
</feature>
<keyword evidence="16" id="KW-0479">Metal-binding</keyword>
<dbReference type="PANTHER" id="PTHR12341">
    <property type="entry name" value="5'-&gt;3' EXORIBONUCLEASE"/>
    <property type="match status" value="1"/>
</dbReference>
<dbReference type="Pfam" id="PF00098">
    <property type="entry name" value="zf-CCHC"/>
    <property type="match status" value="1"/>
</dbReference>
<dbReference type="GO" id="GO:0005634">
    <property type="term" value="C:nucleus"/>
    <property type="evidence" value="ECO:0007669"/>
    <property type="project" value="UniProtKB-SubCell"/>
</dbReference>
<evidence type="ECO:0000256" key="4">
    <source>
        <dbReference type="ARBA" id="ARBA00022552"/>
    </source>
</evidence>
<accession>A0AAD7K281</accession>
<evidence type="ECO:0000313" key="19">
    <source>
        <dbReference type="EMBL" id="KAJ7774239.1"/>
    </source>
</evidence>
<keyword evidence="6 15" id="KW-0540">Nuclease</keyword>
<dbReference type="InterPro" id="IPR027073">
    <property type="entry name" value="5_3_exoribonuclease"/>
</dbReference>
<dbReference type="Gene3D" id="1.25.40.1050">
    <property type="match status" value="1"/>
</dbReference>
<dbReference type="PROSITE" id="PS50158">
    <property type="entry name" value="ZF_CCHC"/>
    <property type="match status" value="1"/>
</dbReference>
<dbReference type="EMBL" id="JARJLG010000016">
    <property type="protein sequence ID" value="KAJ7774239.1"/>
    <property type="molecule type" value="Genomic_DNA"/>
</dbReference>
<feature type="domain" description="CCHC-type" evidence="18">
    <location>
        <begin position="286"/>
        <end position="299"/>
    </location>
</feature>
<evidence type="ECO:0000256" key="6">
    <source>
        <dbReference type="ARBA" id="ARBA00022722"/>
    </source>
</evidence>
<evidence type="ECO:0000256" key="11">
    <source>
        <dbReference type="ARBA" id="ARBA00023163"/>
    </source>
</evidence>
<keyword evidence="20" id="KW-1185">Reference proteome</keyword>
<keyword evidence="7 15" id="KW-0378">Hydrolase</keyword>
<dbReference type="Proteomes" id="UP001215280">
    <property type="component" value="Unassembled WGS sequence"/>
</dbReference>
<comment type="caution">
    <text evidence="19">The sequence shown here is derived from an EMBL/GenBank/DDBJ whole genome shotgun (WGS) entry which is preliminary data.</text>
</comment>
<keyword evidence="9" id="KW-0805">Transcription regulation</keyword>
<dbReference type="Pfam" id="PF03159">
    <property type="entry name" value="XRN_N"/>
    <property type="match status" value="1"/>
</dbReference>
<feature type="region of interest" description="Disordered" evidence="17">
    <location>
        <begin position="544"/>
        <end position="673"/>
    </location>
</feature>
<dbReference type="Pfam" id="PF17846">
    <property type="entry name" value="XRN_M"/>
    <property type="match status" value="3"/>
</dbReference>
<comment type="similarity">
    <text evidence="2 15">Belongs to the 5'-3' exonuclease family. XRN2/RAT1 subfamily.</text>
</comment>
<keyword evidence="3" id="KW-0806">Transcription termination</keyword>
<keyword evidence="16" id="KW-0862">Zinc</keyword>
<protein>
    <recommendedName>
        <fullName evidence="15">5'-3' exoribonuclease</fullName>
        <ecNumber evidence="15">3.1.13.-</ecNumber>
    </recommendedName>
</protein>